<feature type="transmembrane region" description="Helical" evidence="1">
    <location>
        <begin position="159"/>
        <end position="181"/>
    </location>
</feature>
<dbReference type="Proteomes" id="UP001195914">
    <property type="component" value="Unassembled WGS sequence"/>
</dbReference>
<protein>
    <submittedName>
        <fullName evidence="2">Uncharacterized protein</fullName>
    </submittedName>
</protein>
<feature type="transmembrane region" description="Helical" evidence="1">
    <location>
        <begin position="375"/>
        <end position="394"/>
    </location>
</feature>
<feature type="transmembrane region" description="Helical" evidence="1">
    <location>
        <begin position="193"/>
        <end position="213"/>
    </location>
</feature>
<feature type="transmembrane region" description="Helical" evidence="1">
    <location>
        <begin position="306"/>
        <end position="326"/>
    </location>
</feature>
<keyword evidence="1" id="KW-1133">Transmembrane helix</keyword>
<keyword evidence="3" id="KW-1185">Reference proteome</keyword>
<accession>A0AAD9LIF5</accession>
<keyword evidence="1" id="KW-0472">Membrane</keyword>
<feature type="transmembrane region" description="Helical" evidence="1">
    <location>
        <begin position="273"/>
        <end position="294"/>
    </location>
</feature>
<comment type="caution">
    <text evidence="2">The sequence shown here is derived from an EMBL/GenBank/DDBJ whole genome shotgun (WGS) entry which is preliminary data.</text>
</comment>
<evidence type="ECO:0000313" key="2">
    <source>
        <dbReference type="EMBL" id="KAK1937506.1"/>
    </source>
</evidence>
<feature type="transmembrane region" description="Helical" evidence="1">
    <location>
        <begin position="415"/>
        <end position="434"/>
    </location>
</feature>
<dbReference type="AlphaFoldDB" id="A0AAD9LIF5"/>
<keyword evidence="1" id="KW-0812">Transmembrane</keyword>
<evidence type="ECO:0000256" key="1">
    <source>
        <dbReference type="SAM" id="Phobius"/>
    </source>
</evidence>
<feature type="transmembrane region" description="Helical" evidence="1">
    <location>
        <begin position="97"/>
        <end position="116"/>
    </location>
</feature>
<reference evidence="2" key="2">
    <citation type="submission" date="2021-05" db="EMBL/GenBank/DDBJ databases">
        <authorList>
            <person name="Pain A."/>
        </authorList>
    </citation>
    <scope>NUCLEOTIDE SEQUENCE</scope>
    <source>
        <strain evidence="2">1802A</strain>
    </source>
</reference>
<organism evidence="2 3">
    <name type="scientific">Babesia divergens</name>
    <dbReference type="NCBI Taxonomy" id="32595"/>
    <lineage>
        <taxon>Eukaryota</taxon>
        <taxon>Sar</taxon>
        <taxon>Alveolata</taxon>
        <taxon>Apicomplexa</taxon>
        <taxon>Aconoidasida</taxon>
        <taxon>Piroplasmida</taxon>
        <taxon>Babesiidae</taxon>
        <taxon>Babesia</taxon>
    </lineage>
</organism>
<name>A0AAD9LIF5_BABDI</name>
<feature type="transmembrane region" description="Helical" evidence="1">
    <location>
        <begin position="123"/>
        <end position="147"/>
    </location>
</feature>
<reference evidence="2" key="1">
    <citation type="journal article" date="2014" name="Nucleic Acids Res.">
        <title>The evolutionary dynamics of variant antigen genes in Babesia reveal a history of genomic innovation underlying host-parasite interaction.</title>
        <authorList>
            <person name="Jackson A.P."/>
            <person name="Otto T.D."/>
            <person name="Darby A."/>
            <person name="Ramaprasad A."/>
            <person name="Xia D."/>
            <person name="Echaide I.E."/>
            <person name="Farber M."/>
            <person name="Gahlot S."/>
            <person name="Gamble J."/>
            <person name="Gupta D."/>
            <person name="Gupta Y."/>
            <person name="Jackson L."/>
            <person name="Malandrin L."/>
            <person name="Malas T.B."/>
            <person name="Moussa E."/>
            <person name="Nair M."/>
            <person name="Reid A.J."/>
            <person name="Sanders M."/>
            <person name="Sharma J."/>
            <person name="Tracey A."/>
            <person name="Quail M.A."/>
            <person name="Weir W."/>
            <person name="Wastling J.M."/>
            <person name="Hall N."/>
            <person name="Willadsen P."/>
            <person name="Lingelbach K."/>
            <person name="Shiels B."/>
            <person name="Tait A."/>
            <person name="Berriman M."/>
            <person name="Allred D.R."/>
            <person name="Pain A."/>
        </authorList>
    </citation>
    <scope>NUCLEOTIDE SEQUENCE</scope>
    <source>
        <strain evidence="2">1802A</strain>
    </source>
</reference>
<feature type="transmembrane region" description="Helical" evidence="1">
    <location>
        <begin position="347"/>
        <end position="369"/>
    </location>
</feature>
<proteinExistence type="predicted"/>
<dbReference type="EMBL" id="JAHBMH010000033">
    <property type="protein sequence ID" value="KAK1937506.1"/>
    <property type="molecule type" value="Genomic_DNA"/>
</dbReference>
<evidence type="ECO:0000313" key="3">
    <source>
        <dbReference type="Proteomes" id="UP001195914"/>
    </source>
</evidence>
<feature type="transmembrane region" description="Helical" evidence="1">
    <location>
        <begin position="219"/>
        <end position="246"/>
    </location>
</feature>
<gene>
    <name evidence="2" type="ORF">X943_002419</name>
</gene>
<sequence>MNLRAYGDDTAFHDITQRHCEANRKSDLFVRIVIIAGGYIEENVRGDEGAGGGLNHCTNCNFHEVCLLGSSFAMRRFGYGNEAVSTFVGLCHNAMELLYLFSALGTFVLMAILQAAGEKWKKYIIAGISAISVCFTVGVNVCLLRVYALGEGNENITKYYWMLVLASFAAGIDDMCICEIGSNGMSNYEVGQAMIGLTISAYHWIAIRVLNYYEMDVDYWLITSQLVCIVFLSIVAAILWIAYLIIDKIMKSDSDSQAKGTQTGSFAKGFGQVFPLIVLCIAGYGFMYVIYPLISPFEMVDFEYQYPIQRLCLIAHAVAGVSVWLIDYYKVTSKDWYGHEQAGFHSVWLLVFLFFGIGFLFIYCMHFPTSGTAQLIVMKPYVVGFLTIMYYFLGRFSLGVTNMSIHANADGQGEILSALNLAIYLIVLNVVKYISEAYIQQFRLTRTKFKNGEAWPTNGMSKTGAALYWLKVGASVGYQNFKELATTDVKSRLGGPGKKPVQYRRVSITTDPSFALIGGSEMIDPLQVSYFSP</sequence>